<evidence type="ECO:0000256" key="1">
    <source>
        <dbReference type="SAM" id="Phobius"/>
    </source>
</evidence>
<feature type="transmembrane region" description="Helical" evidence="1">
    <location>
        <begin position="6"/>
        <end position="30"/>
    </location>
</feature>
<organism evidence="2 3">
    <name type="scientific">Hyaloscypha hepaticicola</name>
    <dbReference type="NCBI Taxonomy" id="2082293"/>
    <lineage>
        <taxon>Eukaryota</taxon>
        <taxon>Fungi</taxon>
        <taxon>Dikarya</taxon>
        <taxon>Ascomycota</taxon>
        <taxon>Pezizomycotina</taxon>
        <taxon>Leotiomycetes</taxon>
        <taxon>Helotiales</taxon>
        <taxon>Hyaloscyphaceae</taxon>
        <taxon>Hyaloscypha</taxon>
    </lineage>
</organism>
<keyword evidence="1" id="KW-1133">Transmembrane helix</keyword>
<protein>
    <submittedName>
        <fullName evidence="2">Uncharacterized protein</fullName>
    </submittedName>
</protein>
<keyword evidence="1" id="KW-0812">Transmembrane</keyword>
<evidence type="ECO:0000313" key="2">
    <source>
        <dbReference type="EMBL" id="PMD23719.1"/>
    </source>
</evidence>
<dbReference type="AlphaFoldDB" id="A0A2J6QBT0"/>
<evidence type="ECO:0000313" key="3">
    <source>
        <dbReference type="Proteomes" id="UP000235672"/>
    </source>
</evidence>
<feature type="transmembrane region" description="Helical" evidence="1">
    <location>
        <begin position="37"/>
        <end position="59"/>
    </location>
</feature>
<keyword evidence="1" id="KW-0472">Membrane</keyword>
<name>A0A2J6QBT0_9HELO</name>
<proteinExistence type="predicted"/>
<dbReference type="EMBL" id="KZ613474">
    <property type="protein sequence ID" value="PMD23719.1"/>
    <property type="molecule type" value="Genomic_DNA"/>
</dbReference>
<gene>
    <name evidence="2" type="ORF">NA56DRAFT_47051</name>
</gene>
<feature type="transmembrane region" description="Helical" evidence="1">
    <location>
        <begin position="65"/>
        <end position="84"/>
    </location>
</feature>
<dbReference type="Proteomes" id="UP000235672">
    <property type="component" value="Unassembled WGS sequence"/>
</dbReference>
<sequence>MFILLSLFLNGLAIIFGWLTIIFMGALLFLPELLYIFCLLGAVIVMVVFTVICACLGFTVFLVVWGWVVGLVCWGFGLIGWIFGKRETKVVVREPKKVRFDEGRGKVSSGCSGI</sequence>
<accession>A0A2J6QBT0</accession>
<keyword evidence="3" id="KW-1185">Reference proteome</keyword>
<reference evidence="2 3" key="1">
    <citation type="submission" date="2016-05" db="EMBL/GenBank/DDBJ databases">
        <title>A degradative enzymes factory behind the ericoid mycorrhizal symbiosis.</title>
        <authorList>
            <consortium name="DOE Joint Genome Institute"/>
            <person name="Martino E."/>
            <person name="Morin E."/>
            <person name="Grelet G."/>
            <person name="Kuo A."/>
            <person name="Kohler A."/>
            <person name="Daghino S."/>
            <person name="Barry K."/>
            <person name="Choi C."/>
            <person name="Cichocki N."/>
            <person name="Clum A."/>
            <person name="Copeland A."/>
            <person name="Hainaut M."/>
            <person name="Haridas S."/>
            <person name="Labutti K."/>
            <person name="Lindquist E."/>
            <person name="Lipzen A."/>
            <person name="Khouja H.-R."/>
            <person name="Murat C."/>
            <person name="Ohm R."/>
            <person name="Olson A."/>
            <person name="Spatafora J."/>
            <person name="Veneault-Fourrey C."/>
            <person name="Henrissat B."/>
            <person name="Grigoriev I."/>
            <person name="Martin F."/>
            <person name="Perotto S."/>
        </authorList>
    </citation>
    <scope>NUCLEOTIDE SEQUENCE [LARGE SCALE GENOMIC DNA]</scope>
    <source>
        <strain evidence="2 3">UAMH 7357</strain>
    </source>
</reference>